<accession>C0INT9</accession>
<proteinExistence type="predicted"/>
<protein>
    <submittedName>
        <fullName evidence="1">Uncharacterized protein</fullName>
    </submittedName>
</protein>
<gene>
    <name evidence="1" type="ORF">AKSOIL_0196</name>
</gene>
<evidence type="ECO:0000313" key="1">
    <source>
        <dbReference type="EMBL" id="ACN58975.1"/>
    </source>
</evidence>
<reference evidence="1" key="1">
    <citation type="journal article" date="2009" name="ISME J.">
        <title>Functional metagenomics reveals diverse beta-lactamases in a remote Alaskan soil.</title>
        <authorList>
            <person name="Allen H.K."/>
            <person name="Moe L.A."/>
            <person name="Rodbumrer J."/>
            <person name="Gaarder A."/>
            <person name="Handelsman J."/>
        </authorList>
    </citation>
    <scope>NUCLEOTIDE SEQUENCE</scope>
</reference>
<dbReference type="AlphaFoldDB" id="C0INT9"/>
<organism evidence="1">
    <name type="scientific">uncultured bacterium BLR10</name>
    <dbReference type="NCBI Taxonomy" id="506513"/>
    <lineage>
        <taxon>Bacteria</taxon>
        <taxon>environmental samples</taxon>
    </lineage>
</organism>
<sequence>MSRRPTLVRRKPSIERLCPRWSLFSFMAVHHEVYRRSKN</sequence>
<dbReference type="EMBL" id="EU408357">
    <property type="protein sequence ID" value="ACN58975.1"/>
    <property type="molecule type" value="Genomic_DNA"/>
</dbReference>
<name>C0INT9_9BACT</name>